<dbReference type="Proteomes" id="UP000801864">
    <property type="component" value="Unassembled WGS sequence"/>
</dbReference>
<reference evidence="1 2" key="1">
    <citation type="submission" date="2018-06" db="EMBL/GenBank/DDBJ databases">
        <title>Genome analysis of cellulolytic fungus Trichoderma lentiforme CFAM-422.</title>
        <authorList>
            <person name="Steindorff A.S."/>
            <person name="Formighieri E.F."/>
            <person name="Midorikawa G.E.O."/>
            <person name="Tamietti M.S."/>
            <person name="Ramos E.Z."/>
            <person name="Silva A.S."/>
            <person name="Bon E.P.S."/>
            <person name="Mendes T.D."/>
            <person name="Damaso M.C.T."/>
            <person name="Favaro L.C.L."/>
        </authorList>
    </citation>
    <scope>NUCLEOTIDE SEQUENCE [LARGE SCALE GENOMIC DNA]</scope>
    <source>
        <strain evidence="1 2">CFAM-422</strain>
    </source>
</reference>
<gene>
    <name evidence="1" type="ORF">CFAM422_012031</name>
</gene>
<organism evidence="1 2">
    <name type="scientific">Trichoderma lentiforme</name>
    <dbReference type="NCBI Taxonomy" id="1567552"/>
    <lineage>
        <taxon>Eukaryota</taxon>
        <taxon>Fungi</taxon>
        <taxon>Dikarya</taxon>
        <taxon>Ascomycota</taxon>
        <taxon>Pezizomycotina</taxon>
        <taxon>Sordariomycetes</taxon>
        <taxon>Hypocreomycetidae</taxon>
        <taxon>Hypocreales</taxon>
        <taxon>Hypocreaceae</taxon>
        <taxon>Trichoderma</taxon>
    </lineage>
</organism>
<keyword evidence="2" id="KW-1185">Reference proteome</keyword>
<proteinExistence type="predicted"/>
<sequence>MEEEEPVLFVRAFSQGGCRDAAWSHLTATRADDVRGSRLRNVSSPVLMYGRDRHGIDSIR</sequence>
<dbReference type="AlphaFoldDB" id="A0A9P4X543"/>
<dbReference type="EMBL" id="QLNT01000027">
    <property type="protein sequence ID" value="KAF3057862.1"/>
    <property type="molecule type" value="Genomic_DNA"/>
</dbReference>
<evidence type="ECO:0000313" key="2">
    <source>
        <dbReference type="Proteomes" id="UP000801864"/>
    </source>
</evidence>
<accession>A0A9P4X543</accession>
<protein>
    <submittedName>
        <fullName evidence="1">Uncharacterized protein</fullName>
    </submittedName>
</protein>
<name>A0A9P4X543_9HYPO</name>
<evidence type="ECO:0000313" key="1">
    <source>
        <dbReference type="EMBL" id="KAF3057862.1"/>
    </source>
</evidence>
<comment type="caution">
    <text evidence="1">The sequence shown here is derived from an EMBL/GenBank/DDBJ whole genome shotgun (WGS) entry which is preliminary data.</text>
</comment>